<dbReference type="EMBL" id="KQ241829">
    <property type="protein sequence ID" value="KNC83490.1"/>
    <property type="molecule type" value="Genomic_DNA"/>
</dbReference>
<evidence type="ECO:0000313" key="2">
    <source>
        <dbReference type="Proteomes" id="UP000054560"/>
    </source>
</evidence>
<organism evidence="1 2">
    <name type="scientific">Sphaeroforma arctica JP610</name>
    <dbReference type="NCBI Taxonomy" id="667725"/>
    <lineage>
        <taxon>Eukaryota</taxon>
        <taxon>Ichthyosporea</taxon>
        <taxon>Ichthyophonida</taxon>
        <taxon>Sphaeroforma</taxon>
    </lineage>
</organism>
<proteinExistence type="predicted"/>
<accession>A0A0L0G336</accession>
<evidence type="ECO:0000313" key="1">
    <source>
        <dbReference type="EMBL" id="KNC83490.1"/>
    </source>
</evidence>
<sequence>ASVLGCLSREDLIRWSINSDNLSYRCLASNGFLLKDWGQLNNVDRACVHSYIQSSVERYWELENAERDKTFHDTCRKFIKHNRDCPGNWYEDDQQLHLRILLIGLWCGAIAVIKRTEMEKLTIAKYIPLEWRRRVDLLTVTESGQTKKMREAGAIEYSRIRINEFPYAPSHGMSLAGGEHLEGKKRVGMLHQLSLPCDPTSRLENWYLIDIEKILQECKVMNPNPRGATKLPNEDYHAVGQNPKIGSSVARTQHTQVWRATVQDYNVYTRVNRPHYYPAINAHVDVIQVGSKADGSFIKFTVDDVCDYNFVVAITDLRMKMLKSFGGPHRVDLNVVAMHDGNKSYVVTVCVLSQLEEFVSPETGLKLTRNPDTGKTSVDFDLRSGYDRIDTQKSGGNFQVYTTMAFDTAVKEGKAILSRLYDYTCKPGCAKVIEDWLVELDAGQQ</sequence>
<dbReference type="GeneID" id="25904752"/>
<protein>
    <submittedName>
        <fullName evidence="1">Uncharacterized protein</fullName>
    </submittedName>
</protein>
<dbReference type="AlphaFoldDB" id="A0A0L0G336"/>
<feature type="non-terminal residue" evidence="1">
    <location>
        <position position="1"/>
    </location>
</feature>
<name>A0A0L0G336_9EUKA</name>
<dbReference type="OrthoDB" id="10267986at2759"/>
<dbReference type="Proteomes" id="UP000054560">
    <property type="component" value="Unassembled WGS sequence"/>
</dbReference>
<gene>
    <name evidence="1" type="ORF">SARC_04248</name>
</gene>
<keyword evidence="2" id="KW-1185">Reference proteome</keyword>
<dbReference type="RefSeq" id="XP_014157392.1">
    <property type="nucleotide sequence ID" value="XM_014301917.1"/>
</dbReference>
<reference evidence="1 2" key="1">
    <citation type="submission" date="2011-02" db="EMBL/GenBank/DDBJ databases">
        <title>The Genome Sequence of Sphaeroforma arctica JP610.</title>
        <authorList>
            <consortium name="The Broad Institute Genome Sequencing Platform"/>
            <person name="Russ C."/>
            <person name="Cuomo C."/>
            <person name="Young S.K."/>
            <person name="Zeng Q."/>
            <person name="Gargeya S."/>
            <person name="Alvarado L."/>
            <person name="Berlin A."/>
            <person name="Chapman S.B."/>
            <person name="Chen Z."/>
            <person name="Freedman E."/>
            <person name="Gellesch M."/>
            <person name="Goldberg J."/>
            <person name="Griggs A."/>
            <person name="Gujja S."/>
            <person name="Heilman E."/>
            <person name="Heiman D."/>
            <person name="Howarth C."/>
            <person name="Mehta T."/>
            <person name="Neiman D."/>
            <person name="Pearson M."/>
            <person name="Roberts A."/>
            <person name="Saif S."/>
            <person name="Shea T."/>
            <person name="Shenoy N."/>
            <person name="Sisk P."/>
            <person name="Stolte C."/>
            <person name="Sykes S."/>
            <person name="White J."/>
            <person name="Yandava C."/>
            <person name="Burger G."/>
            <person name="Gray M.W."/>
            <person name="Holland P.W.H."/>
            <person name="King N."/>
            <person name="Lang F.B.F."/>
            <person name="Roger A.J."/>
            <person name="Ruiz-Trillo I."/>
            <person name="Haas B."/>
            <person name="Nusbaum C."/>
            <person name="Birren B."/>
        </authorList>
    </citation>
    <scope>NUCLEOTIDE SEQUENCE [LARGE SCALE GENOMIC DNA]</scope>
    <source>
        <strain evidence="1 2">JP610</strain>
    </source>
</reference>